<keyword evidence="5" id="KW-1185">Reference proteome</keyword>
<dbReference type="Pfam" id="PF13406">
    <property type="entry name" value="SLT_2"/>
    <property type="match status" value="1"/>
</dbReference>
<dbReference type="KEGG" id="hdi:HDIA_4084"/>
<dbReference type="GO" id="GO:0009253">
    <property type="term" value="P:peptidoglycan catabolic process"/>
    <property type="evidence" value="ECO:0007669"/>
    <property type="project" value="TreeGrafter"/>
</dbReference>
<organism evidence="4 5">
    <name type="scientific">Hartmannibacter diazotrophicus</name>
    <dbReference type="NCBI Taxonomy" id="1482074"/>
    <lineage>
        <taxon>Bacteria</taxon>
        <taxon>Pseudomonadati</taxon>
        <taxon>Pseudomonadota</taxon>
        <taxon>Alphaproteobacteria</taxon>
        <taxon>Hyphomicrobiales</taxon>
        <taxon>Pleomorphomonadaceae</taxon>
        <taxon>Hartmannibacter</taxon>
    </lineage>
</organism>
<dbReference type="EC" id="4.2.2.-" evidence="4"/>
<dbReference type="FunFam" id="1.10.8.350:FF:000001">
    <property type="entry name" value="Lytic murein transglycosylase B"/>
    <property type="match status" value="1"/>
</dbReference>
<dbReference type="InterPro" id="IPR023346">
    <property type="entry name" value="Lysozyme-like_dom_sf"/>
</dbReference>
<reference evidence="5" key="1">
    <citation type="submission" date="2017-09" db="EMBL/GenBank/DDBJ databases">
        <title>Genome sequence of Nannocystis excedens DSM 71.</title>
        <authorList>
            <person name="Blom J."/>
        </authorList>
    </citation>
    <scope>NUCLEOTIDE SEQUENCE [LARGE SCALE GENOMIC DNA]</scope>
    <source>
        <strain evidence="5">type strain: E19</strain>
    </source>
</reference>
<evidence type="ECO:0000256" key="1">
    <source>
        <dbReference type="SAM" id="SignalP"/>
    </source>
</evidence>
<dbReference type="AlphaFoldDB" id="A0A2C9DDC7"/>
<dbReference type="CDD" id="cd13399">
    <property type="entry name" value="Slt35-like"/>
    <property type="match status" value="1"/>
</dbReference>
<dbReference type="EMBL" id="LT960614">
    <property type="protein sequence ID" value="SON57625.1"/>
    <property type="molecule type" value="Genomic_DNA"/>
</dbReference>
<name>A0A2C9DDC7_9HYPH</name>
<feature type="domain" description="Transglycosylase SLT" evidence="3">
    <location>
        <begin position="53"/>
        <end position="347"/>
    </location>
</feature>
<feature type="chain" id="PRO_5013265543" evidence="1">
    <location>
        <begin position="26"/>
        <end position="425"/>
    </location>
</feature>
<dbReference type="RefSeq" id="WP_099557851.1">
    <property type="nucleotide sequence ID" value="NZ_LT960614.1"/>
</dbReference>
<dbReference type="InterPro" id="IPR011970">
    <property type="entry name" value="MltB_2"/>
</dbReference>
<evidence type="ECO:0000259" key="2">
    <source>
        <dbReference type="Pfam" id="PF01471"/>
    </source>
</evidence>
<dbReference type="Gene3D" id="1.10.8.350">
    <property type="entry name" value="Bacterial muramidase"/>
    <property type="match status" value="1"/>
</dbReference>
<accession>A0A2C9DDC7</accession>
<dbReference type="GO" id="GO:0008933">
    <property type="term" value="F:peptidoglycan lytic transglycosylase activity"/>
    <property type="evidence" value="ECO:0007669"/>
    <property type="project" value="TreeGrafter"/>
</dbReference>
<evidence type="ECO:0000313" key="4">
    <source>
        <dbReference type="EMBL" id="SON57625.1"/>
    </source>
</evidence>
<dbReference type="Proteomes" id="UP000223606">
    <property type="component" value="Chromosome 1"/>
</dbReference>
<dbReference type="Gene3D" id="1.10.101.10">
    <property type="entry name" value="PGBD-like superfamily/PGBD"/>
    <property type="match status" value="1"/>
</dbReference>
<dbReference type="SUPFAM" id="SSF53955">
    <property type="entry name" value="Lysozyme-like"/>
    <property type="match status" value="1"/>
</dbReference>
<dbReference type="PANTHER" id="PTHR30163">
    <property type="entry name" value="MEMBRANE-BOUND LYTIC MUREIN TRANSGLYCOSYLASE B"/>
    <property type="match status" value="1"/>
</dbReference>
<feature type="signal peptide" evidence="1">
    <location>
        <begin position="1"/>
        <end position="25"/>
    </location>
</feature>
<feature type="domain" description="Peptidoglycan binding-like" evidence="2">
    <location>
        <begin position="368"/>
        <end position="423"/>
    </location>
</feature>
<sequence>MKRASAITRIGLAILISLPSTACMAVDNPLGLVPSLSAPVQPALNDGRIPADFSAFVERLWPEARDRGISRRVFDQAFANVGPDPDVIEKAHRQPEFHKPIWEYLDGAVSETRIENGKAMLAEHRRLLDRIETTYGVPRQYVVAVWGMESSYGSVLDNPRIVKDVVRSLATLAYDGGKRARFGRQQLLAALAIVQRGDVDARHMLGSWAGAMGHTQFIPTTYEAYAVDFDGDGRRNIWTSVPDALASTANYLARMGWRSGETWGYEVMLPSGFNYGNIGRTMTVADWQSLGIRRANAGSFPRPTDSAQLIMPGGSGGPTFLMLKNFKVIRRYNNAVAYALGVGHLGDRLIGGGPFIASWPRDDRSLSADERMELQALLNAKGFDVGPTDGKIGSGTIEGIRAYQTAMGLVPDGYANDKLLEHLRR</sequence>
<dbReference type="Gene3D" id="1.10.530.10">
    <property type="match status" value="1"/>
</dbReference>
<dbReference type="OrthoDB" id="9808544at2"/>
<dbReference type="InterPro" id="IPR002477">
    <property type="entry name" value="Peptidoglycan-bd-like"/>
</dbReference>
<dbReference type="SUPFAM" id="SSF47090">
    <property type="entry name" value="PGBD-like"/>
    <property type="match status" value="1"/>
</dbReference>
<keyword evidence="1" id="KW-0732">Signal</keyword>
<evidence type="ECO:0000313" key="5">
    <source>
        <dbReference type="Proteomes" id="UP000223606"/>
    </source>
</evidence>
<dbReference type="InterPro" id="IPR036365">
    <property type="entry name" value="PGBD-like_sf"/>
</dbReference>
<dbReference type="InterPro" id="IPR031304">
    <property type="entry name" value="SLT_2"/>
</dbReference>
<keyword evidence="4" id="KW-0456">Lyase</keyword>
<evidence type="ECO:0000259" key="3">
    <source>
        <dbReference type="Pfam" id="PF13406"/>
    </source>
</evidence>
<dbReference type="Pfam" id="PF01471">
    <property type="entry name" value="PG_binding_1"/>
    <property type="match status" value="1"/>
</dbReference>
<proteinExistence type="predicted"/>
<gene>
    <name evidence="4" type="primary">mltB_3</name>
    <name evidence="4" type="ORF">HDIA_4084</name>
</gene>
<protein>
    <submittedName>
        <fullName evidence="4">Membrane-bound lytic murein transglycosylase B</fullName>
        <ecNumber evidence="4">4.2.2.-</ecNumber>
    </submittedName>
</protein>
<dbReference type="PANTHER" id="PTHR30163:SF8">
    <property type="entry name" value="LYTIC MUREIN TRANSGLYCOSYLASE"/>
    <property type="match status" value="1"/>
</dbReference>
<dbReference type="InterPro" id="IPR043426">
    <property type="entry name" value="MltB-like"/>
</dbReference>
<dbReference type="NCBIfam" id="TIGR02283">
    <property type="entry name" value="MltB_2"/>
    <property type="match status" value="1"/>
</dbReference>
<dbReference type="InterPro" id="IPR036366">
    <property type="entry name" value="PGBDSf"/>
</dbReference>